<protein>
    <submittedName>
        <fullName evidence="3">DUF3857 domain-containing protein</fullName>
    </submittedName>
</protein>
<feature type="chain" id="PRO_5021721271" evidence="1">
    <location>
        <begin position="24"/>
        <end position="658"/>
    </location>
</feature>
<feature type="domain" description="DUF3857" evidence="2">
    <location>
        <begin position="77"/>
        <end position="226"/>
    </location>
</feature>
<gene>
    <name evidence="3" type="ORF">FNW21_08720</name>
</gene>
<evidence type="ECO:0000313" key="3">
    <source>
        <dbReference type="EMBL" id="TRX39778.1"/>
    </source>
</evidence>
<sequence length="658" mass="76229">MKKNSLKLLFIFVTLLNSSVFFAQEFDYTFKNYDWSEKPTTTEIPEQYKNEKEVILDRIIKIEVSVVGKSAKQYRLLHEKIYINSDDAIERNNKIYIPFSKNEIVITNKARVILKSGKIITLDKNDIKEETDEEKGVKFNYFAVNGLEKGAIIEKFYILEENPDLNGKTYKMQDEYPIANLNFELIYPEHLIFKTKNYNGLSEPTIDTKKFDKKAVLTISEKNIAALNDDEQYSNWDVKLKLFRYKLDGNTISGANNLFNFKEFATNVYERINPVLDKKQQKAIDDFCKTIPKATDPQEQIWNIENKLKKTIAYGKYIDSKESLTDVITTKQASESDLLKLYLAIFKNFKIENNVVFTSSRYKIPFDKDFESYENLDDLLIYFPNIKKYLTPTEIEYRIPLIPVRLANNYGLFVKEKIFSGVAMAISEVNFIEIPGTEITHDIMDITVDFTKDIENPLVTSTIAFGGYSGLNFQPIKDFASAEQYQTVLKNIAENYTVQTEYKTLTTENDGTEFIGKKPFVLKVTFEGKDLMQKAGDTYLFSVGQTIGRQMEFYQENKRTLPVEIDYPHFYTRKIKILLPKGASIKNLDQFNMDFKTQVNGKTEAAFKSKFTKNNDEVTVENTEFYNIINYPLANFEEYKAVINAAADFNKIVIIVTK</sequence>
<dbReference type="AlphaFoldDB" id="A0A553E421"/>
<dbReference type="EMBL" id="VJZT01000007">
    <property type="protein sequence ID" value="TRX39778.1"/>
    <property type="molecule type" value="Genomic_DNA"/>
</dbReference>
<proteinExistence type="predicted"/>
<dbReference type="Gene3D" id="2.60.40.3140">
    <property type="match status" value="1"/>
</dbReference>
<evidence type="ECO:0000256" key="1">
    <source>
        <dbReference type="SAM" id="SignalP"/>
    </source>
</evidence>
<dbReference type="RefSeq" id="WP_144256354.1">
    <property type="nucleotide sequence ID" value="NZ_VJZT01000007.1"/>
</dbReference>
<accession>A0A553E421</accession>
<dbReference type="InterPro" id="IPR024618">
    <property type="entry name" value="DUF3857"/>
</dbReference>
<reference evidence="3 4" key="1">
    <citation type="submission" date="2019-07" db="EMBL/GenBank/DDBJ databases">
        <title>Novel species of Flavobacterium.</title>
        <authorList>
            <person name="Liu Q."/>
            <person name="Xin Y.-H."/>
        </authorList>
    </citation>
    <scope>NUCLEOTIDE SEQUENCE [LARGE SCALE GENOMIC DNA]</scope>
    <source>
        <strain evidence="3 4">LB1R34</strain>
    </source>
</reference>
<dbReference type="Gene3D" id="2.60.120.1130">
    <property type="match status" value="1"/>
</dbReference>
<feature type="signal peptide" evidence="1">
    <location>
        <begin position="1"/>
        <end position="23"/>
    </location>
</feature>
<comment type="caution">
    <text evidence="3">The sequence shown here is derived from an EMBL/GenBank/DDBJ whole genome shotgun (WGS) entry which is preliminary data.</text>
</comment>
<name>A0A553E421_9FLAO</name>
<evidence type="ECO:0000313" key="4">
    <source>
        <dbReference type="Proteomes" id="UP000316371"/>
    </source>
</evidence>
<organism evidence="3 4">
    <name type="scientific">Flavobacterium restrictum</name>
    <dbReference type="NCBI Taxonomy" id="2594428"/>
    <lineage>
        <taxon>Bacteria</taxon>
        <taxon>Pseudomonadati</taxon>
        <taxon>Bacteroidota</taxon>
        <taxon>Flavobacteriia</taxon>
        <taxon>Flavobacteriales</taxon>
        <taxon>Flavobacteriaceae</taxon>
        <taxon>Flavobacterium</taxon>
    </lineage>
</organism>
<dbReference type="Pfam" id="PF12969">
    <property type="entry name" value="DUF3857"/>
    <property type="match status" value="1"/>
</dbReference>
<evidence type="ECO:0000259" key="2">
    <source>
        <dbReference type="Pfam" id="PF12969"/>
    </source>
</evidence>
<dbReference type="Proteomes" id="UP000316371">
    <property type="component" value="Unassembled WGS sequence"/>
</dbReference>
<keyword evidence="1" id="KW-0732">Signal</keyword>
<dbReference type="OrthoDB" id="1153981at2"/>
<keyword evidence="4" id="KW-1185">Reference proteome</keyword>